<dbReference type="GeneID" id="79853394"/>
<dbReference type="InterPro" id="IPR003012">
    <property type="entry name" value="Tet_transcr_reg_TetR"/>
</dbReference>
<dbReference type="Pfam" id="PF00440">
    <property type="entry name" value="TetR_N"/>
    <property type="match status" value="1"/>
</dbReference>
<evidence type="ECO:0000259" key="6">
    <source>
        <dbReference type="PROSITE" id="PS50977"/>
    </source>
</evidence>
<dbReference type="Gene3D" id="1.10.357.10">
    <property type="entry name" value="Tetracycline Repressor, domain 2"/>
    <property type="match status" value="1"/>
</dbReference>
<evidence type="ECO:0000313" key="7">
    <source>
        <dbReference type="EMBL" id="TQE44645.1"/>
    </source>
</evidence>
<dbReference type="GO" id="GO:0000976">
    <property type="term" value="F:transcription cis-regulatory region binding"/>
    <property type="evidence" value="ECO:0007669"/>
    <property type="project" value="TreeGrafter"/>
</dbReference>
<dbReference type="InterPro" id="IPR009057">
    <property type="entry name" value="Homeodomain-like_sf"/>
</dbReference>
<comment type="caution">
    <text evidence="7">The sequence shown here is derived from an EMBL/GenBank/DDBJ whole genome shotgun (WGS) entry which is preliminary data.</text>
</comment>
<dbReference type="GO" id="GO:0003700">
    <property type="term" value="F:DNA-binding transcription factor activity"/>
    <property type="evidence" value="ECO:0007669"/>
    <property type="project" value="TreeGrafter"/>
</dbReference>
<dbReference type="GO" id="GO:0046677">
    <property type="term" value="P:response to antibiotic"/>
    <property type="evidence" value="ECO:0007669"/>
    <property type="project" value="InterPro"/>
</dbReference>
<feature type="domain" description="HTH tetR-type" evidence="6">
    <location>
        <begin position="2"/>
        <end position="62"/>
    </location>
</feature>
<dbReference type="InterPro" id="IPR036271">
    <property type="entry name" value="Tet_transcr_reg_TetR-rel_C_sf"/>
</dbReference>
<feature type="DNA-binding region" description="H-T-H motif" evidence="4">
    <location>
        <begin position="25"/>
        <end position="44"/>
    </location>
</feature>
<dbReference type="Proteomes" id="UP000318080">
    <property type="component" value="Unassembled WGS sequence"/>
</dbReference>
<evidence type="ECO:0000256" key="1">
    <source>
        <dbReference type="ARBA" id="ARBA00023015"/>
    </source>
</evidence>
<evidence type="ECO:0000256" key="5">
    <source>
        <dbReference type="SAM" id="MobiDB-lite"/>
    </source>
</evidence>
<keyword evidence="3" id="KW-0804">Transcription</keyword>
<name>A0A540RA73_9CORY</name>
<evidence type="ECO:0000256" key="3">
    <source>
        <dbReference type="ARBA" id="ARBA00023163"/>
    </source>
</evidence>
<dbReference type="InterPro" id="IPR050109">
    <property type="entry name" value="HTH-type_TetR-like_transc_reg"/>
</dbReference>
<protein>
    <submittedName>
        <fullName evidence="7">TetR family transcriptional regulator</fullName>
    </submittedName>
</protein>
<evidence type="ECO:0000256" key="2">
    <source>
        <dbReference type="ARBA" id="ARBA00023125"/>
    </source>
</evidence>
<dbReference type="Gene3D" id="1.10.10.60">
    <property type="entry name" value="Homeodomain-like"/>
    <property type="match status" value="1"/>
</dbReference>
<accession>A0A540RA73</accession>
<sequence>MHLNRETIIDTALQLLDDYGLADMTMRRVATTLGVAPGALYWHIANKQALIAAIAEAIVAPIDGETPTALALDLRRCLLAHRDGAEVTSAGLSQPGNATWERLVDRFVAAVRATSSAPEEELLTGAHAIIYLVLGSATMEQARTQLAEATGASEAADTEPADGMTESQDARVPEGANDLLRGVGIVISGLGAR</sequence>
<proteinExistence type="predicted"/>
<dbReference type="PRINTS" id="PR00455">
    <property type="entry name" value="HTHTETR"/>
</dbReference>
<keyword evidence="1" id="KW-0805">Transcription regulation</keyword>
<dbReference type="SUPFAM" id="SSF48498">
    <property type="entry name" value="Tetracyclin repressor-like, C-terminal domain"/>
    <property type="match status" value="1"/>
</dbReference>
<keyword evidence="8" id="KW-1185">Reference proteome</keyword>
<feature type="region of interest" description="Disordered" evidence="5">
    <location>
        <begin position="146"/>
        <end position="174"/>
    </location>
</feature>
<dbReference type="GO" id="GO:0045892">
    <property type="term" value="P:negative regulation of DNA-templated transcription"/>
    <property type="evidence" value="ECO:0007669"/>
    <property type="project" value="InterPro"/>
</dbReference>
<dbReference type="RefSeq" id="WP_066487118.1">
    <property type="nucleotide sequence ID" value="NZ_LT596208.1"/>
</dbReference>
<reference evidence="7 8" key="1">
    <citation type="submission" date="2019-06" db="EMBL/GenBank/DDBJ databases">
        <title>Draft genome of C. phoceense Strain 272.</title>
        <authorList>
            <person name="Pacheco L.G.C."/>
            <person name="Barberis C.M."/>
            <person name="Almuzara M.N."/>
            <person name="Traglia G.M."/>
            <person name="Santos C.S."/>
            <person name="Rocha D.J.P.G."/>
            <person name="Aguiar E.R.G.R."/>
            <person name="Vay C.A."/>
        </authorList>
    </citation>
    <scope>NUCLEOTIDE SEQUENCE [LARGE SCALE GENOMIC DNA]</scope>
    <source>
        <strain evidence="7 8">272</strain>
    </source>
</reference>
<dbReference type="InterPro" id="IPR001647">
    <property type="entry name" value="HTH_TetR"/>
</dbReference>
<evidence type="ECO:0000256" key="4">
    <source>
        <dbReference type="PROSITE-ProRule" id="PRU00335"/>
    </source>
</evidence>
<organism evidence="7 8">
    <name type="scientific">Corynebacterium phoceense</name>
    <dbReference type="NCBI Taxonomy" id="1686286"/>
    <lineage>
        <taxon>Bacteria</taxon>
        <taxon>Bacillati</taxon>
        <taxon>Actinomycetota</taxon>
        <taxon>Actinomycetes</taxon>
        <taxon>Mycobacteriales</taxon>
        <taxon>Corynebacteriaceae</taxon>
        <taxon>Corynebacterium</taxon>
    </lineage>
</organism>
<evidence type="ECO:0000313" key="8">
    <source>
        <dbReference type="Proteomes" id="UP000318080"/>
    </source>
</evidence>
<dbReference type="PANTHER" id="PTHR30055:SF151">
    <property type="entry name" value="TRANSCRIPTIONAL REGULATORY PROTEIN"/>
    <property type="match status" value="1"/>
</dbReference>
<dbReference type="PRINTS" id="PR00400">
    <property type="entry name" value="TETREPRESSOR"/>
</dbReference>
<dbReference type="EMBL" id="VHIR01000001">
    <property type="protein sequence ID" value="TQE44645.1"/>
    <property type="molecule type" value="Genomic_DNA"/>
</dbReference>
<dbReference type="AlphaFoldDB" id="A0A540RA73"/>
<dbReference type="PANTHER" id="PTHR30055">
    <property type="entry name" value="HTH-TYPE TRANSCRIPTIONAL REGULATOR RUTR"/>
    <property type="match status" value="1"/>
</dbReference>
<dbReference type="STRING" id="1686286.GCA_900092335_02233"/>
<dbReference type="PROSITE" id="PS50977">
    <property type="entry name" value="HTH_TETR_2"/>
    <property type="match status" value="1"/>
</dbReference>
<dbReference type="SUPFAM" id="SSF46689">
    <property type="entry name" value="Homeodomain-like"/>
    <property type="match status" value="1"/>
</dbReference>
<keyword evidence="2 4" id="KW-0238">DNA-binding</keyword>
<gene>
    <name evidence="7" type="ORF">EJK80_00730</name>
</gene>